<dbReference type="GO" id="GO:0051015">
    <property type="term" value="F:actin filament binding"/>
    <property type="evidence" value="ECO:0007669"/>
    <property type="project" value="InterPro"/>
</dbReference>
<protein>
    <submittedName>
        <fullName evidence="5">HP domain-containing protein</fullName>
    </submittedName>
</protein>
<evidence type="ECO:0000313" key="5">
    <source>
        <dbReference type="WBParaSite" id="DME_0000286101-mRNA-1"/>
    </source>
</evidence>
<dbReference type="Gene3D" id="3.40.20.10">
    <property type="entry name" value="Severin"/>
    <property type="match status" value="4"/>
</dbReference>
<dbReference type="Pfam" id="PF02209">
    <property type="entry name" value="VHP"/>
    <property type="match status" value="1"/>
</dbReference>
<dbReference type="WBParaSite" id="DME_0000286101-mRNA-1">
    <property type="protein sequence ID" value="DME_0000286101-mRNA-1"/>
    <property type="gene ID" value="DME_0000286101"/>
</dbReference>
<gene>
    <name evidence="2" type="ORF">DME_LOCUS90</name>
</gene>
<dbReference type="InterPro" id="IPR007122">
    <property type="entry name" value="Villin/Gelsolin"/>
</dbReference>
<dbReference type="InterPro" id="IPR029006">
    <property type="entry name" value="ADF-H/Gelsolin-like_dom_sf"/>
</dbReference>
<name>A0A0N4U7A5_DRAME</name>
<dbReference type="Proteomes" id="UP000274756">
    <property type="component" value="Unassembled WGS sequence"/>
</dbReference>
<dbReference type="InterPro" id="IPR003128">
    <property type="entry name" value="Villin_headpiece"/>
</dbReference>
<evidence type="ECO:0000313" key="3">
    <source>
        <dbReference type="Proteomes" id="UP000038040"/>
    </source>
</evidence>
<dbReference type="GO" id="GO:0005546">
    <property type="term" value="F:phosphatidylinositol-4,5-bisphosphate binding"/>
    <property type="evidence" value="ECO:0007669"/>
    <property type="project" value="TreeGrafter"/>
</dbReference>
<dbReference type="OrthoDB" id="28894at2759"/>
<dbReference type="Gene3D" id="1.10.950.10">
    <property type="entry name" value="Villin headpiece domain"/>
    <property type="match status" value="1"/>
</dbReference>
<proteinExistence type="predicted"/>
<dbReference type="STRING" id="318479.A0A0N4U7A5"/>
<dbReference type="PANTHER" id="PTHR11977:SF45">
    <property type="entry name" value="SUPERVILLIN"/>
    <property type="match status" value="1"/>
</dbReference>
<reference evidence="2 4" key="2">
    <citation type="submission" date="2018-11" db="EMBL/GenBank/DDBJ databases">
        <authorList>
            <consortium name="Pathogen Informatics"/>
        </authorList>
    </citation>
    <scope>NUCLEOTIDE SEQUENCE [LARGE SCALE GENOMIC DNA]</scope>
</reference>
<dbReference type="SUPFAM" id="SSF47050">
    <property type="entry name" value="VHP, Villin headpiece domain"/>
    <property type="match status" value="1"/>
</dbReference>
<dbReference type="PROSITE" id="PS51089">
    <property type="entry name" value="HP"/>
    <property type="match status" value="1"/>
</dbReference>
<dbReference type="AlphaFoldDB" id="A0A0N4U7A5"/>
<dbReference type="Proteomes" id="UP000038040">
    <property type="component" value="Unplaced"/>
</dbReference>
<keyword evidence="4" id="KW-1185">Reference proteome</keyword>
<evidence type="ECO:0000259" key="1">
    <source>
        <dbReference type="PROSITE" id="PS51089"/>
    </source>
</evidence>
<dbReference type="GO" id="GO:0051014">
    <property type="term" value="P:actin filament severing"/>
    <property type="evidence" value="ECO:0007669"/>
    <property type="project" value="TreeGrafter"/>
</dbReference>
<dbReference type="GO" id="GO:0005737">
    <property type="term" value="C:cytoplasm"/>
    <property type="evidence" value="ECO:0007669"/>
    <property type="project" value="TreeGrafter"/>
</dbReference>
<dbReference type="SMART" id="SM00153">
    <property type="entry name" value="VHP"/>
    <property type="match status" value="1"/>
</dbReference>
<accession>A0A0N4U7A5</accession>
<sequence>VVFKKSTFKGLQSKADYSAVKLKKVERKCLHPEIMLIRIKGEKNVDVRLVAPIYTSLHSYASFVLVTHSRIFLYHGNYSNLLERTKAILFATNICNKNGMLSCFAKTVENVNNDSENSDFWLLLGNENQNSPLLFNDIPRELLMICEPFEKFIAKLNVVYRVFDDLTILTAMSSNIPNRKLFSDSNVLIFDFGSEIYVWIGSNRSQGLPFVCDSKMLFGTVFDEKRPEWCLLLKINQGVIDLLFESKFHDREILKDVSPRKQQIQSSQNKRSNSINNDENLAYQLGRFLANNRQVESAYVLEDIEICRSANNVFTEQLTYFVLDDDYDLREIDSLWLFKMDTCYVIKWNYRVERAERIEHETGRPRTAFFYWLGSKTTKKQQGLCAMALRNLDKERHPHERIMQGQEPFIFLQLFDGNMVVAGEDSGIFYMHGSSISSECYLVELQNEVILRSHAIYIIVNSEVTIWYGAALKFANKIVNGGHPYFKLLKNSAKIEEIVECDEKVDLPVIKADNWTNVSFKLLNLDTMIVDQGSRLWLWNDSVVSTFSLLVAKAFWENRSGQMTVIYKNHEPTSFKALFPQWCDFDEQHPSKNLDGNSDAIEVNELLRNRAQFWPLEKVIARDLPNGLDFSNLEKYLDDDDFQLAFKMNRNCFYSLPVWKQIEMRKKNKLF</sequence>
<feature type="domain" description="HP" evidence="1">
    <location>
        <begin position="608"/>
        <end position="671"/>
    </location>
</feature>
<dbReference type="SUPFAM" id="SSF55753">
    <property type="entry name" value="Actin depolymerizing proteins"/>
    <property type="match status" value="4"/>
</dbReference>
<dbReference type="SMART" id="SM00262">
    <property type="entry name" value="GEL"/>
    <property type="match status" value="3"/>
</dbReference>
<dbReference type="PANTHER" id="PTHR11977">
    <property type="entry name" value="VILLIN"/>
    <property type="match status" value="1"/>
</dbReference>
<reference evidence="5" key="1">
    <citation type="submission" date="2016-04" db="UniProtKB">
        <authorList>
            <consortium name="WormBaseParasite"/>
        </authorList>
    </citation>
    <scope>IDENTIFICATION</scope>
</reference>
<dbReference type="GO" id="GO:0008154">
    <property type="term" value="P:actin polymerization or depolymerization"/>
    <property type="evidence" value="ECO:0007669"/>
    <property type="project" value="TreeGrafter"/>
</dbReference>
<organism evidence="3 5">
    <name type="scientific">Dracunculus medinensis</name>
    <name type="common">Guinea worm</name>
    <dbReference type="NCBI Taxonomy" id="318479"/>
    <lineage>
        <taxon>Eukaryota</taxon>
        <taxon>Metazoa</taxon>
        <taxon>Ecdysozoa</taxon>
        <taxon>Nematoda</taxon>
        <taxon>Chromadorea</taxon>
        <taxon>Rhabditida</taxon>
        <taxon>Spirurina</taxon>
        <taxon>Dracunculoidea</taxon>
        <taxon>Dracunculidae</taxon>
        <taxon>Dracunculus</taxon>
    </lineage>
</organism>
<evidence type="ECO:0000313" key="4">
    <source>
        <dbReference type="Proteomes" id="UP000274756"/>
    </source>
</evidence>
<dbReference type="GO" id="GO:0015629">
    <property type="term" value="C:actin cytoskeleton"/>
    <property type="evidence" value="ECO:0007669"/>
    <property type="project" value="TreeGrafter"/>
</dbReference>
<dbReference type="EMBL" id="UYYG01000001">
    <property type="protein sequence ID" value="VDN50117.1"/>
    <property type="molecule type" value="Genomic_DNA"/>
</dbReference>
<dbReference type="InterPro" id="IPR036886">
    <property type="entry name" value="Villin_headpiece_dom_sf"/>
</dbReference>
<dbReference type="GO" id="GO:0051016">
    <property type="term" value="P:barbed-end actin filament capping"/>
    <property type="evidence" value="ECO:0007669"/>
    <property type="project" value="TreeGrafter"/>
</dbReference>
<evidence type="ECO:0000313" key="2">
    <source>
        <dbReference type="EMBL" id="VDN50117.1"/>
    </source>
</evidence>